<keyword evidence="11" id="KW-1185">Reference proteome</keyword>
<dbReference type="GO" id="GO:0000978">
    <property type="term" value="F:RNA polymerase II cis-regulatory region sequence-specific DNA binding"/>
    <property type="evidence" value="ECO:0007669"/>
    <property type="project" value="TreeGrafter"/>
</dbReference>
<evidence type="ECO:0000259" key="7">
    <source>
        <dbReference type="PROSITE" id="PS51294"/>
    </source>
</evidence>
<evidence type="ECO:0000313" key="9">
    <source>
        <dbReference type="EMBL" id="KAH0572951.1"/>
    </source>
</evidence>
<dbReference type="OrthoDB" id="2143914at2759"/>
<dbReference type="EMBL" id="KI546146">
    <property type="protein sequence ID" value="EST43126.1"/>
    <property type="molecule type" value="Genomic_DNA"/>
</dbReference>
<dbReference type="CDD" id="cd00167">
    <property type="entry name" value="SANT"/>
    <property type="match status" value="1"/>
</dbReference>
<dbReference type="GO" id="GO:0042795">
    <property type="term" value="P:snRNA transcription by RNA polymerase II"/>
    <property type="evidence" value="ECO:0007669"/>
    <property type="project" value="TreeGrafter"/>
</dbReference>
<evidence type="ECO:0000313" key="11">
    <source>
        <dbReference type="Proteomes" id="UP000018208"/>
    </source>
</evidence>
<gene>
    <name evidence="8" type="ORF">SS50377_17285</name>
    <name evidence="9" type="ORF">SS50377_25066</name>
    <name evidence="10" type="ORF">SS50377_25077</name>
</gene>
<protein>
    <submittedName>
        <fullName evidence="8">Myb-like DNA-binding domain-containing protein</fullName>
    </submittedName>
</protein>
<dbReference type="VEuPathDB" id="GiardiaDB:SS50377_25077"/>
<evidence type="ECO:0000313" key="8">
    <source>
        <dbReference type="EMBL" id="EST43126.1"/>
    </source>
</evidence>
<dbReference type="InterPro" id="IPR009057">
    <property type="entry name" value="Homeodomain-like_sf"/>
</dbReference>
<dbReference type="InterPro" id="IPR017930">
    <property type="entry name" value="Myb_dom"/>
</dbReference>
<dbReference type="AlphaFoldDB" id="V6LHD2"/>
<evidence type="ECO:0000256" key="1">
    <source>
        <dbReference type="ARBA" id="ARBA00023015"/>
    </source>
</evidence>
<sequence length="152" mass="17970">MEYSFNIVTSFISVDPNEQFNDDHLSRLSDISILSMHKQHSAKSVRQYVFNSKIDSMLLELAQVHEKQSWVEITAVLNQTFALSIRTSQYYQRYFRVLKQGLKKGRWTKDEDKKLIQAYEKYGQKWKLIANEVGGRTDTQIRYRLTKLDVVK</sequence>
<evidence type="ECO:0000256" key="3">
    <source>
        <dbReference type="ARBA" id="ARBA00023163"/>
    </source>
</evidence>
<dbReference type="PROSITE" id="PS51293">
    <property type="entry name" value="SANT"/>
    <property type="match status" value="1"/>
</dbReference>
<evidence type="ECO:0000256" key="4">
    <source>
        <dbReference type="ARBA" id="ARBA00023242"/>
    </source>
</evidence>
<reference evidence="8 9" key="1">
    <citation type="journal article" date="2014" name="PLoS Genet.">
        <title>The Genome of Spironucleus salmonicida Highlights a Fish Pathogen Adapted to Fluctuating Environments.</title>
        <authorList>
            <person name="Xu F."/>
            <person name="Jerlstrom-Hultqvist J."/>
            <person name="Einarsson E."/>
            <person name="Astvaldsson A."/>
            <person name="Svard S.G."/>
            <person name="Andersson J.O."/>
        </authorList>
    </citation>
    <scope>NUCLEOTIDE SEQUENCE</scope>
    <source>
        <strain evidence="9">ATCC 50377</strain>
    </source>
</reference>
<dbReference type="GO" id="GO:0042796">
    <property type="term" value="P:snRNA transcription by RNA polymerase III"/>
    <property type="evidence" value="ECO:0007669"/>
    <property type="project" value="TreeGrafter"/>
</dbReference>
<dbReference type="InterPro" id="IPR017884">
    <property type="entry name" value="SANT_dom"/>
</dbReference>
<dbReference type="GO" id="GO:0019185">
    <property type="term" value="C:snRNA-activating protein complex"/>
    <property type="evidence" value="ECO:0007669"/>
    <property type="project" value="TreeGrafter"/>
</dbReference>
<evidence type="ECO:0000313" key="10">
    <source>
        <dbReference type="EMBL" id="KAH0572962.1"/>
    </source>
</evidence>
<reference evidence="9" key="2">
    <citation type="submission" date="2020-12" db="EMBL/GenBank/DDBJ databases">
        <title>New Spironucleus salmonicida genome in near-complete chromosomes.</title>
        <authorList>
            <person name="Xu F."/>
            <person name="Kurt Z."/>
            <person name="Jimenez-Gonzalez A."/>
            <person name="Astvaldsson A."/>
            <person name="Andersson J.O."/>
            <person name="Svard S.G."/>
        </authorList>
    </citation>
    <scope>NUCLEOTIDE SEQUENCE</scope>
    <source>
        <strain evidence="9">ATCC 50377</strain>
    </source>
</reference>
<dbReference type="SUPFAM" id="SSF46689">
    <property type="entry name" value="Homeodomain-like"/>
    <property type="match status" value="1"/>
</dbReference>
<dbReference type="SMART" id="SM00717">
    <property type="entry name" value="SANT"/>
    <property type="match status" value="1"/>
</dbReference>
<dbReference type="PANTHER" id="PTHR46621">
    <property type="entry name" value="SNRNA-ACTIVATING PROTEIN COMPLEX SUBUNIT 4"/>
    <property type="match status" value="1"/>
</dbReference>
<dbReference type="Proteomes" id="UP000018208">
    <property type="component" value="Unassembled WGS sequence"/>
</dbReference>
<dbReference type="PANTHER" id="PTHR46621:SF1">
    <property type="entry name" value="SNRNA-ACTIVATING PROTEIN COMPLEX SUBUNIT 4"/>
    <property type="match status" value="1"/>
</dbReference>
<dbReference type="EMBL" id="AUWU02000005">
    <property type="protein sequence ID" value="KAH0572951.1"/>
    <property type="molecule type" value="Genomic_DNA"/>
</dbReference>
<keyword evidence="4" id="KW-0539">Nucleus</keyword>
<dbReference type="Gene3D" id="1.10.10.60">
    <property type="entry name" value="Homeodomain-like"/>
    <property type="match status" value="1"/>
</dbReference>
<dbReference type="PROSITE" id="PS50090">
    <property type="entry name" value="MYB_LIKE"/>
    <property type="match status" value="1"/>
</dbReference>
<dbReference type="PROSITE" id="PS51294">
    <property type="entry name" value="HTH_MYB"/>
    <property type="match status" value="1"/>
</dbReference>
<evidence type="ECO:0000259" key="5">
    <source>
        <dbReference type="PROSITE" id="PS50090"/>
    </source>
</evidence>
<evidence type="ECO:0000256" key="2">
    <source>
        <dbReference type="ARBA" id="ARBA00023125"/>
    </source>
</evidence>
<feature type="domain" description="SANT" evidence="6">
    <location>
        <begin position="102"/>
        <end position="151"/>
    </location>
</feature>
<feature type="domain" description="HTH myb-type" evidence="7">
    <location>
        <begin position="99"/>
        <end position="152"/>
    </location>
</feature>
<organism evidence="8">
    <name type="scientific">Spironucleus salmonicida</name>
    <dbReference type="NCBI Taxonomy" id="348837"/>
    <lineage>
        <taxon>Eukaryota</taxon>
        <taxon>Metamonada</taxon>
        <taxon>Diplomonadida</taxon>
        <taxon>Hexamitidae</taxon>
        <taxon>Hexamitinae</taxon>
        <taxon>Spironucleus</taxon>
    </lineage>
</organism>
<accession>V6LHD2</accession>
<dbReference type="InterPro" id="IPR051575">
    <property type="entry name" value="Myb-like_DNA-bd"/>
</dbReference>
<evidence type="ECO:0000259" key="6">
    <source>
        <dbReference type="PROSITE" id="PS51293"/>
    </source>
</evidence>
<name>V6LHD2_9EUKA</name>
<dbReference type="EMBL" id="AUWU02000005">
    <property type="protein sequence ID" value="KAH0572962.1"/>
    <property type="molecule type" value="Genomic_DNA"/>
</dbReference>
<keyword evidence="2 8" id="KW-0238">DNA-binding</keyword>
<proteinExistence type="predicted"/>
<keyword evidence="3" id="KW-0804">Transcription</keyword>
<keyword evidence="1" id="KW-0805">Transcription regulation</keyword>
<feature type="domain" description="Myb-like" evidence="5">
    <location>
        <begin position="99"/>
        <end position="149"/>
    </location>
</feature>
<dbReference type="GO" id="GO:0001006">
    <property type="term" value="F:RNA polymerase III type 3 promoter sequence-specific DNA binding"/>
    <property type="evidence" value="ECO:0007669"/>
    <property type="project" value="TreeGrafter"/>
</dbReference>
<dbReference type="VEuPathDB" id="GiardiaDB:SS50377_25066"/>
<dbReference type="InterPro" id="IPR001005">
    <property type="entry name" value="SANT/Myb"/>
</dbReference>
<dbReference type="Pfam" id="PF00249">
    <property type="entry name" value="Myb_DNA-binding"/>
    <property type="match status" value="1"/>
</dbReference>